<sequence length="301" mass="34773">MKKVLLLFIILLGLTSCKENTEKQTTSDETSNTIENSAEMTEEQKDLKENAIPIKSLSKLSNKIYDEIANFEILMIGEMHGTNEPAEFAYGLCELITKHEDNVIMAMEIRSSLMNNLSDDMSISQLKELDFFRRKNFDGRNGVAWLDLVHKSIKNERIILKFIDNSYPSSPRDSSMYREIRNIHNKYPNTKIVTLTGNVHNSFTPLFDKVRIGGYLLKDSLNFNSKKIMSINHVFSEGSMLNNDGTGLKIRTIERENNIYNTTLSHDMFLYKKFPEEQNEYTHILYTDKVTASEIIKKDDR</sequence>
<evidence type="ECO:0000313" key="1">
    <source>
        <dbReference type="EMBL" id="TCK69020.1"/>
    </source>
</evidence>
<comment type="caution">
    <text evidence="1">The sequence shown here is derived from an EMBL/GenBank/DDBJ whole genome shotgun (WGS) entry which is preliminary data.</text>
</comment>
<name>A0A4R1KWD2_9FLAO</name>
<evidence type="ECO:0008006" key="3">
    <source>
        <dbReference type="Google" id="ProtNLM"/>
    </source>
</evidence>
<protein>
    <recommendedName>
        <fullName evidence="3">Erythromycin esterase</fullName>
    </recommendedName>
</protein>
<reference evidence="1 2" key="1">
    <citation type="journal article" date="2015" name="Stand. Genomic Sci.">
        <title>Genomic Encyclopedia of Bacterial and Archaeal Type Strains, Phase III: the genomes of soil and plant-associated and newly described type strains.</title>
        <authorList>
            <person name="Whitman W.B."/>
            <person name="Woyke T."/>
            <person name="Klenk H.P."/>
            <person name="Zhou Y."/>
            <person name="Lilburn T.G."/>
            <person name="Beck B.J."/>
            <person name="De Vos P."/>
            <person name="Vandamme P."/>
            <person name="Eisen J.A."/>
            <person name="Garrity G."/>
            <person name="Hugenholtz P."/>
            <person name="Kyrpides N.C."/>
        </authorList>
    </citation>
    <scope>NUCLEOTIDE SEQUENCE [LARGE SCALE GENOMIC DNA]</scope>
    <source>
        <strain evidence="1 2">CECT 8445</strain>
    </source>
</reference>
<evidence type="ECO:0000313" key="2">
    <source>
        <dbReference type="Proteomes" id="UP000295714"/>
    </source>
</evidence>
<organism evidence="1 2">
    <name type="scientific">Winogradskyella wandonensis</name>
    <dbReference type="NCBI Taxonomy" id="1442586"/>
    <lineage>
        <taxon>Bacteria</taxon>
        <taxon>Pseudomonadati</taxon>
        <taxon>Bacteroidota</taxon>
        <taxon>Flavobacteriia</taxon>
        <taxon>Flavobacteriales</taxon>
        <taxon>Flavobacteriaceae</taxon>
        <taxon>Winogradskyella</taxon>
    </lineage>
</organism>
<dbReference type="EMBL" id="SMGI01000001">
    <property type="protein sequence ID" value="TCK69020.1"/>
    <property type="molecule type" value="Genomic_DNA"/>
</dbReference>
<dbReference type="Proteomes" id="UP000295714">
    <property type="component" value="Unassembled WGS sequence"/>
</dbReference>
<dbReference type="OrthoDB" id="1409169at2"/>
<keyword evidence="2" id="KW-1185">Reference proteome</keyword>
<gene>
    <name evidence="1" type="ORF">DFQ05_0531</name>
</gene>
<dbReference type="RefSeq" id="WP_132703298.1">
    <property type="nucleotide sequence ID" value="NZ_SMGI01000001.1"/>
</dbReference>
<proteinExistence type="predicted"/>
<dbReference type="AlphaFoldDB" id="A0A4R1KWD2"/>
<dbReference type="PROSITE" id="PS51257">
    <property type="entry name" value="PROKAR_LIPOPROTEIN"/>
    <property type="match status" value="1"/>
</dbReference>
<accession>A0A4R1KWD2</accession>